<dbReference type="Gene3D" id="1.10.260.40">
    <property type="entry name" value="lambda repressor-like DNA-binding domains"/>
    <property type="match status" value="1"/>
</dbReference>
<dbReference type="Proteomes" id="UP001500200">
    <property type="component" value="Unassembled WGS sequence"/>
</dbReference>
<reference evidence="3" key="1">
    <citation type="journal article" date="2019" name="Int. J. Syst. Evol. Microbiol.">
        <title>The Global Catalogue of Microorganisms (GCM) 10K type strain sequencing project: providing services to taxonomists for standard genome sequencing and annotation.</title>
        <authorList>
            <consortium name="The Broad Institute Genomics Platform"/>
            <consortium name="The Broad Institute Genome Sequencing Center for Infectious Disease"/>
            <person name="Wu L."/>
            <person name="Ma J."/>
        </authorList>
    </citation>
    <scope>NUCLEOTIDE SEQUENCE [LARGE SCALE GENOMIC DNA]</scope>
    <source>
        <strain evidence="3">JCM 18514</strain>
    </source>
</reference>
<accession>A0ABP9SFG4</accession>
<dbReference type="EMBL" id="BAABKK010000015">
    <property type="protein sequence ID" value="GAA5195377.1"/>
    <property type="molecule type" value="Genomic_DNA"/>
</dbReference>
<dbReference type="SUPFAM" id="SSF47413">
    <property type="entry name" value="lambda repressor-like DNA-binding domains"/>
    <property type="match status" value="1"/>
</dbReference>
<dbReference type="PROSITE" id="PS50943">
    <property type="entry name" value="HTH_CROC1"/>
    <property type="match status" value="1"/>
</dbReference>
<comment type="caution">
    <text evidence="2">The sequence shown here is derived from an EMBL/GenBank/DDBJ whole genome shotgun (WGS) entry which is preliminary data.</text>
</comment>
<proteinExistence type="predicted"/>
<organism evidence="2 3">
    <name type="scientific">Arthrobacter gyeryongensis</name>
    <dbReference type="NCBI Taxonomy" id="1650592"/>
    <lineage>
        <taxon>Bacteria</taxon>
        <taxon>Bacillati</taxon>
        <taxon>Actinomycetota</taxon>
        <taxon>Actinomycetes</taxon>
        <taxon>Micrococcales</taxon>
        <taxon>Micrococcaceae</taxon>
        <taxon>Arthrobacter</taxon>
    </lineage>
</organism>
<gene>
    <name evidence="2" type="ORF">GCM10023346_25160</name>
</gene>
<dbReference type="InterPro" id="IPR001387">
    <property type="entry name" value="Cro/C1-type_HTH"/>
</dbReference>
<evidence type="ECO:0000313" key="2">
    <source>
        <dbReference type="EMBL" id="GAA5195377.1"/>
    </source>
</evidence>
<evidence type="ECO:0000259" key="1">
    <source>
        <dbReference type="PROSITE" id="PS50943"/>
    </source>
</evidence>
<sequence>MRKMVRKTFRKGNDRLDHILAKPGMAERVAEIREASAREDRIYAMNLATIRKAAELTQDELAQRLGIDQSVVSKTERREDMLLSTLMDYLSAAGVEDAKMVVHVNGREIELDLRSLQHHVQG</sequence>
<evidence type="ECO:0000313" key="3">
    <source>
        <dbReference type="Proteomes" id="UP001500200"/>
    </source>
</evidence>
<feature type="domain" description="HTH cro/C1-type" evidence="1">
    <location>
        <begin position="47"/>
        <end position="77"/>
    </location>
</feature>
<dbReference type="InterPro" id="IPR010982">
    <property type="entry name" value="Lambda_DNA-bd_dom_sf"/>
</dbReference>
<dbReference type="CDD" id="cd00093">
    <property type="entry name" value="HTH_XRE"/>
    <property type="match status" value="1"/>
</dbReference>
<keyword evidence="3" id="KW-1185">Reference proteome</keyword>
<dbReference type="Pfam" id="PF01381">
    <property type="entry name" value="HTH_3"/>
    <property type="match status" value="1"/>
</dbReference>
<dbReference type="SMART" id="SM00530">
    <property type="entry name" value="HTH_XRE"/>
    <property type="match status" value="1"/>
</dbReference>
<name>A0ABP9SFG4_9MICC</name>
<protein>
    <recommendedName>
        <fullName evidence="1">HTH cro/C1-type domain-containing protein</fullName>
    </recommendedName>
</protein>